<evidence type="ECO:0000259" key="1">
    <source>
        <dbReference type="PROSITE" id="PS50011"/>
    </source>
</evidence>
<dbReference type="KEGG" id="more:E1B28_002282"/>
<dbReference type="InterPro" id="IPR040976">
    <property type="entry name" value="Pkinase_fungal"/>
</dbReference>
<dbReference type="InterPro" id="IPR011009">
    <property type="entry name" value="Kinase-like_dom_sf"/>
</dbReference>
<name>A0A9P7RN93_9AGAR</name>
<dbReference type="RefSeq" id="XP_043002789.1">
    <property type="nucleotide sequence ID" value="XM_043159190.1"/>
</dbReference>
<dbReference type="GO" id="GO:0005524">
    <property type="term" value="F:ATP binding"/>
    <property type="evidence" value="ECO:0007669"/>
    <property type="project" value="InterPro"/>
</dbReference>
<sequence>MVAGGDVPGTESIGHLYWKKPWICTHIQEPVCLIGHRIILREVGCSVQNFTNCKSLLTAAADAMEAHSWLHDKLHILHRDISPGNILMELEDETKGIHVRRGLLIDYDHALDLDRVVDDVLVPLNSSLYACFVMNSVFRTGEMIKNPVSTVLSTSACFTFATN</sequence>
<organism evidence="2 3">
    <name type="scientific">Marasmius oreades</name>
    <name type="common">fairy-ring Marasmius</name>
    <dbReference type="NCBI Taxonomy" id="181124"/>
    <lineage>
        <taxon>Eukaryota</taxon>
        <taxon>Fungi</taxon>
        <taxon>Dikarya</taxon>
        <taxon>Basidiomycota</taxon>
        <taxon>Agaricomycotina</taxon>
        <taxon>Agaricomycetes</taxon>
        <taxon>Agaricomycetidae</taxon>
        <taxon>Agaricales</taxon>
        <taxon>Marasmiineae</taxon>
        <taxon>Marasmiaceae</taxon>
        <taxon>Marasmius</taxon>
    </lineage>
</organism>
<dbReference type="Gene3D" id="1.10.510.10">
    <property type="entry name" value="Transferase(Phosphotransferase) domain 1"/>
    <property type="match status" value="1"/>
</dbReference>
<dbReference type="PROSITE" id="PS50011">
    <property type="entry name" value="PROTEIN_KINASE_DOM"/>
    <property type="match status" value="1"/>
</dbReference>
<dbReference type="EMBL" id="CM032190">
    <property type="protein sequence ID" value="KAG7086318.1"/>
    <property type="molecule type" value="Genomic_DNA"/>
</dbReference>
<comment type="caution">
    <text evidence="2">The sequence shown here is derived from an EMBL/GenBank/DDBJ whole genome shotgun (WGS) entry which is preliminary data.</text>
</comment>
<reference evidence="2" key="1">
    <citation type="journal article" date="2021" name="Genome Biol. Evol.">
        <title>The assembled and annotated genome of the fairy-ring fungus Marasmius oreades.</title>
        <authorList>
            <person name="Hiltunen M."/>
            <person name="Ament-Velasquez S.L."/>
            <person name="Johannesson H."/>
        </authorList>
    </citation>
    <scope>NUCLEOTIDE SEQUENCE</scope>
    <source>
        <strain evidence="2">03SP1</strain>
    </source>
</reference>
<dbReference type="GO" id="GO:0004672">
    <property type="term" value="F:protein kinase activity"/>
    <property type="evidence" value="ECO:0007669"/>
    <property type="project" value="InterPro"/>
</dbReference>
<evidence type="ECO:0000313" key="3">
    <source>
        <dbReference type="Proteomes" id="UP001049176"/>
    </source>
</evidence>
<dbReference type="Pfam" id="PF17667">
    <property type="entry name" value="Pkinase_fungal"/>
    <property type="match status" value="1"/>
</dbReference>
<dbReference type="InterPro" id="IPR000719">
    <property type="entry name" value="Prot_kinase_dom"/>
</dbReference>
<keyword evidence="3" id="KW-1185">Reference proteome</keyword>
<dbReference type="GeneID" id="66071358"/>
<dbReference type="SUPFAM" id="SSF56112">
    <property type="entry name" value="Protein kinase-like (PK-like)"/>
    <property type="match status" value="1"/>
</dbReference>
<accession>A0A9P7RN93</accession>
<proteinExistence type="predicted"/>
<dbReference type="OrthoDB" id="5592585at2759"/>
<protein>
    <recommendedName>
        <fullName evidence="1">Protein kinase domain-containing protein</fullName>
    </recommendedName>
</protein>
<dbReference type="InterPro" id="IPR008266">
    <property type="entry name" value="Tyr_kinase_AS"/>
</dbReference>
<dbReference type="AlphaFoldDB" id="A0A9P7RN93"/>
<gene>
    <name evidence="2" type="ORF">E1B28_002282</name>
</gene>
<feature type="domain" description="Protein kinase" evidence="1">
    <location>
        <begin position="1"/>
        <end position="163"/>
    </location>
</feature>
<dbReference type="PROSITE" id="PS00109">
    <property type="entry name" value="PROTEIN_KINASE_TYR"/>
    <property type="match status" value="1"/>
</dbReference>
<evidence type="ECO:0000313" key="2">
    <source>
        <dbReference type="EMBL" id="KAG7086318.1"/>
    </source>
</evidence>
<dbReference type="Proteomes" id="UP001049176">
    <property type="component" value="Chromosome 10"/>
</dbReference>